<gene>
    <name evidence="7" type="ORF">Ae201684_016986</name>
</gene>
<reference evidence="7 8" key="1">
    <citation type="submission" date="2019-07" db="EMBL/GenBank/DDBJ databases">
        <title>Genomics analysis of Aphanomyces spp. identifies a new class of oomycete effector associated with host adaptation.</title>
        <authorList>
            <person name="Gaulin E."/>
        </authorList>
    </citation>
    <scope>NUCLEOTIDE SEQUENCE [LARGE SCALE GENOMIC DNA]</scope>
    <source>
        <strain evidence="7 8">ATCC 201684</strain>
    </source>
</reference>
<feature type="compositionally biased region" description="Low complexity" evidence="5">
    <location>
        <begin position="222"/>
        <end position="237"/>
    </location>
</feature>
<dbReference type="InterPro" id="IPR013083">
    <property type="entry name" value="Znf_RING/FYVE/PHD"/>
</dbReference>
<dbReference type="SMART" id="SM00184">
    <property type="entry name" value="RING"/>
    <property type="match status" value="1"/>
</dbReference>
<dbReference type="VEuPathDB" id="FungiDB:AeMF1_021480"/>
<feature type="domain" description="RING-type" evidence="6">
    <location>
        <begin position="68"/>
        <end position="108"/>
    </location>
</feature>
<evidence type="ECO:0000256" key="5">
    <source>
        <dbReference type="SAM" id="MobiDB-lite"/>
    </source>
</evidence>
<evidence type="ECO:0000256" key="2">
    <source>
        <dbReference type="ARBA" id="ARBA00022771"/>
    </source>
</evidence>
<dbReference type="InterPro" id="IPR017907">
    <property type="entry name" value="Znf_RING_CS"/>
</dbReference>
<dbReference type="PANTHER" id="PTHR10131">
    <property type="entry name" value="TNF RECEPTOR ASSOCIATED FACTOR"/>
    <property type="match status" value="1"/>
</dbReference>
<accession>A0A6G0WAY8</accession>
<organism evidence="7 8">
    <name type="scientific">Aphanomyces euteiches</name>
    <dbReference type="NCBI Taxonomy" id="100861"/>
    <lineage>
        <taxon>Eukaryota</taxon>
        <taxon>Sar</taxon>
        <taxon>Stramenopiles</taxon>
        <taxon>Oomycota</taxon>
        <taxon>Saprolegniomycetes</taxon>
        <taxon>Saprolegniales</taxon>
        <taxon>Verrucalvaceae</taxon>
        <taxon>Aphanomyces</taxon>
    </lineage>
</organism>
<keyword evidence="8" id="KW-1185">Reference proteome</keyword>
<proteinExistence type="predicted"/>
<dbReference type="EMBL" id="VJMJ01000273">
    <property type="protein sequence ID" value="KAF0724324.1"/>
    <property type="molecule type" value="Genomic_DNA"/>
</dbReference>
<dbReference type="GO" id="GO:0008270">
    <property type="term" value="F:zinc ion binding"/>
    <property type="evidence" value="ECO:0007669"/>
    <property type="project" value="UniProtKB-KW"/>
</dbReference>
<dbReference type="AlphaFoldDB" id="A0A6G0WAY8"/>
<evidence type="ECO:0000256" key="3">
    <source>
        <dbReference type="ARBA" id="ARBA00022833"/>
    </source>
</evidence>
<dbReference type="Pfam" id="PF13923">
    <property type="entry name" value="zf-C3HC4_2"/>
    <property type="match status" value="1"/>
</dbReference>
<keyword evidence="3" id="KW-0862">Zinc</keyword>
<keyword evidence="2 4" id="KW-0863">Zinc-finger</keyword>
<name>A0A6G0WAY8_9STRA</name>
<evidence type="ECO:0000256" key="4">
    <source>
        <dbReference type="PROSITE-ProRule" id="PRU00175"/>
    </source>
</evidence>
<keyword evidence="1" id="KW-0479">Metal-binding</keyword>
<comment type="caution">
    <text evidence="7">The sequence shown here is derived from an EMBL/GenBank/DDBJ whole genome shotgun (WGS) entry which is preliminary data.</text>
</comment>
<dbReference type="GO" id="GO:0043122">
    <property type="term" value="P:regulation of canonical NF-kappaB signal transduction"/>
    <property type="evidence" value="ECO:0007669"/>
    <property type="project" value="TreeGrafter"/>
</dbReference>
<dbReference type="PROSITE" id="PS50089">
    <property type="entry name" value="ZF_RING_2"/>
    <property type="match status" value="1"/>
</dbReference>
<protein>
    <recommendedName>
        <fullName evidence="6">RING-type domain-containing protein</fullName>
    </recommendedName>
</protein>
<evidence type="ECO:0000259" key="6">
    <source>
        <dbReference type="PROSITE" id="PS50089"/>
    </source>
</evidence>
<dbReference type="Gene3D" id="3.30.40.10">
    <property type="entry name" value="Zinc/RING finger domain, C3HC4 (zinc finger)"/>
    <property type="match status" value="1"/>
</dbReference>
<dbReference type="PANTHER" id="PTHR10131:SF94">
    <property type="entry name" value="TNF RECEPTOR-ASSOCIATED FACTOR 4"/>
    <property type="match status" value="1"/>
</dbReference>
<dbReference type="PROSITE" id="PS00518">
    <property type="entry name" value="ZF_RING_1"/>
    <property type="match status" value="1"/>
</dbReference>
<evidence type="ECO:0000313" key="8">
    <source>
        <dbReference type="Proteomes" id="UP000481153"/>
    </source>
</evidence>
<evidence type="ECO:0000313" key="7">
    <source>
        <dbReference type="EMBL" id="KAF0724324.1"/>
    </source>
</evidence>
<sequence>MCSVGAAPAIRDVLREEDDAPVPKRMRLNTTTRWDAKPGDGSSLLSSMQQRMHDVRDAYATAQRPFRCPICLDTLGDIVVECAECAHVFCDPCLRESLKRNEKCPLCRCKPTPLRRNKPIERLVAALPETCPFLENGCWASLTRATASHHALTCGFARFTCPHCHLVFLRNAHDETLCSALVVACPLTHLGCSFRARLVDMDDHLKERVHFDLAMRLLQDESPPASSSPSSTSSPSSELSKQALNALLEMATTAWNEKDEATNLARVEFVQAMETRAPLPP</sequence>
<dbReference type="SUPFAM" id="SSF49599">
    <property type="entry name" value="TRAF domain-like"/>
    <property type="match status" value="1"/>
</dbReference>
<evidence type="ECO:0000256" key="1">
    <source>
        <dbReference type="ARBA" id="ARBA00022723"/>
    </source>
</evidence>
<dbReference type="SUPFAM" id="SSF57850">
    <property type="entry name" value="RING/U-box"/>
    <property type="match status" value="1"/>
</dbReference>
<dbReference type="Proteomes" id="UP000481153">
    <property type="component" value="Unassembled WGS sequence"/>
</dbReference>
<feature type="region of interest" description="Disordered" evidence="5">
    <location>
        <begin position="220"/>
        <end position="240"/>
    </location>
</feature>
<dbReference type="InterPro" id="IPR001841">
    <property type="entry name" value="Znf_RING"/>
</dbReference>